<accession>A0AAN6N5F0</accession>
<dbReference type="PANTHER" id="PTHR31531:SF2">
    <property type="entry name" value="E3 UBIQUITIN-PROTEIN LIGASE E3D"/>
    <property type="match status" value="1"/>
</dbReference>
<dbReference type="GO" id="GO:0030332">
    <property type="term" value="F:cyclin binding"/>
    <property type="evidence" value="ECO:0007669"/>
    <property type="project" value="TreeGrafter"/>
</dbReference>
<evidence type="ECO:0000313" key="2">
    <source>
        <dbReference type="EMBL" id="KAK3939150.1"/>
    </source>
</evidence>
<proteinExistence type="predicted"/>
<dbReference type="EMBL" id="MU853816">
    <property type="protein sequence ID" value="KAK3939150.1"/>
    <property type="molecule type" value="Genomic_DNA"/>
</dbReference>
<evidence type="ECO:0000313" key="3">
    <source>
        <dbReference type="Proteomes" id="UP001303473"/>
    </source>
</evidence>
<evidence type="ECO:0000256" key="1">
    <source>
        <dbReference type="SAM" id="MobiDB-lite"/>
    </source>
</evidence>
<organism evidence="2 3">
    <name type="scientific">Diplogelasinospora grovesii</name>
    <dbReference type="NCBI Taxonomy" id="303347"/>
    <lineage>
        <taxon>Eukaryota</taxon>
        <taxon>Fungi</taxon>
        <taxon>Dikarya</taxon>
        <taxon>Ascomycota</taxon>
        <taxon>Pezizomycotina</taxon>
        <taxon>Sordariomycetes</taxon>
        <taxon>Sordariomycetidae</taxon>
        <taxon>Sordariales</taxon>
        <taxon>Diplogelasinosporaceae</taxon>
        <taxon>Diplogelasinospora</taxon>
    </lineage>
</organism>
<dbReference type="InterPro" id="IPR019193">
    <property type="entry name" value="UBQ-conj_enz_E2-bd_prot"/>
</dbReference>
<dbReference type="GO" id="GO:0031624">
    <property type="term" value="F:ubiquitin conjugating enzyme binding"/>
    <property type="evidence" value="ECO:0007669"/>
    <property type="project" value="TreeGrafter"/>
</dbReference>
<dbReference type="Proteomes" id="UP001303473">
    <property type="component" value="Unassembled WGS sequence"/>
</dbReference>
<feature type="compositionally biased region" description="Basic and acidic residues" evidence="1">
    <location>
        <begin position="154"/>
        <end position="165"/>
    </location>
</feature>
<sequence length="414" mass="45095">MASHSSIYAELLSNIRQVSLAVSLASPSDASTQVTIAADGRTVELRHHGEVRSLTLPSRVALGATALPTNERGSVTLSWRLPLGDHMASLHRDVADLQTTPWSAMDFEVGSEVACRQCGAVVVDKGAIEVWKDLPSENWAEMMEFWHCHKPGDHDHDSHGDDAHNHTASNGALDVKSHGKADEKSLAARGYGANSALTAQKGVGFVDLATLWFADTDCDGLMYSLSDYEHGETSRPYVSTQASLNIFCSSCETQLGFYYYRTAAVTLFKWQVSCRSRSGAVPGIPECLASTITATTARSGSSKSLIMPITETITASTETENAIHVWVMNSSIVYSSSEVNEAVPAIKLLYRLIPREEADRMLDSVTCDAQEINLPAGAITEVVKHLDESNLLLPESQRVFKEWKVGLLKRLQLL</sequence>
<dbReference type="GO" id="GO:0043161">
    <property type="term" value="P:proteasome-mediated ubiquitin-dependent protein catabolic process"/>
    <property type="evidence" value="ECO:0007669"/>
    <property type="project" value="TreeGrafter"/>
</dbReference>
<dbReference type="GO" id="GO:0000151">
    <property type="term" value="C:ubiquitin ligase complex"/>
    <property type="evidence" value="ECO:0007669"/>
    <property type="project" value="TreeGrafter"/>
</dbReference>
<dbReference type="GO" id="GO:0005829">
    <property type="term" value="C:cytosol"/>
    <property type="evidence" value="ECO:0007669"/>
    <property type="project" value="TreeGrafter"/>
</dbReference>
<keyword evidence="3" id="KW-1185">Reference proteome</keyword>
<dbReference type="PANTHER" id="PTHR31531">
    <property type="entry name" value="E3 UBIQUITIN-PROTEIN LIGASE E3D FAMILY MEMBER"/>
    <property type="match status" value="1"/>
</dbReference>
<gene>
    <name evidence="2" type="ORF">QBC46DRAFT_388677</name>
</gene>
<name>A0AAN6N5F0_9PEZI</name>
<dbReference type="AlphaFoldDB" id="A0AAN6N5F0"/>
<comment type="caution">
    <text evidence="2">The sequence shown here is derived from an EMBL/GenBank/DDBJ whole genome shotgun (WGS) entry which is preliminary data.</text>
</comment>
<reference evidence="3" key="1">
    <citation type="journal article" date="2023" name="Mol. Phylogenet. Evol.">
        <title>Genome-scale phylogeny and comparative genomics of the fungal order Sordariales.</title>
        <authorList>
            <person name="Hensen N."/>
            <person name="Bonometti L."/>
            <person name="Westerberg I."/>
            <person name="Brannstrom I.O."/>
            <person name="Guillou S."/>
            <person name="Cros-Aarteil S."/>
            <person name="Calhoun S."/>
            <person name="Haridas S."/>
            <person name="Kuo A."/>
            <person name="Mondo S."/>
            <person name="Pangilinan J."/>
            <person name="Riley R."/>
            <person name="LaButti K."/>
            <person name="Andreopoulos B."/>
            <person name="Lipzen A."/>
            <person name="Chen C."/>
            <person name="Yan M."/>
            <person name="Daum C."/>
            <person name="Ng V."/>
            <person name="Clum A."/>
            <person name="Steindorff A."/>
            <person name="Ohm R.A."/>
            <person name="Martin F."/>
            <person name="Silar P."/>
            <person name="Natvig D.O."/>
            <person name="Lalanne C."/>
            <person name="Gautier V."/>
            <person name="Ament-Velasquez S.L."/>
            <person name="Kruys A."/>
            <person name="Hutchinson M.I."/>
            <person name="Powell A.J."/>
            <person name="Barry K."/>
            <person name="Miller A.N."/>
            <person name="Grigoriev I.V."/>
            <person name="Debuchy R."/>
            <person name="Gladieux P."/>
            <person name="Hiltunen Thoren M."/>
            <person name="Johannesson H."/>
        </authorList>
    </citation>
    <scope>NUCLEOTIDE SEQUENCE [LARGE SCALE GENOMIC DNA]</scope>
    <source>
        <strain evidence="3">CBS 340.73</strain>
    </source>
</reference>
<feature type="region of interest" description="Disordered" evidence="1">
    <location>
        <begin position="154"/>
        <end position="176"/>
    </location>
</feature>
<dbReference type="GO" id="GO:0005634">
    <property type="term" value="C:nucleus"/>
    <property type="evidence" value="ECO:0007669"/>
    <property type="project" value="TreeGrafter"/>
</dbReference>
<protein>
    <submittedName>
        <fullName evidence="2">Ubiquitin-conjugating enzyme E2-binding protein</fullName>
    </submittedName>
</protein>
<dbReference type="GO" id="GO:0061630">
    <property type="term" value="F:ubiquitin protein ligase activity"/>
    <property type="evidence" value="ECO:0007669"/>
    <property type="project" value="TreeGrafter"/>
</dbReference>
<dbReference type="GO" id="GO:0000209">
    <property type="term" value="P:protein polyubiquitination"/>
    <property type="evidence" value="ECO:0007669"/>
    <property type="project" value="TreeGrafter"/>
</dbReference>
<dbReference type="Pfam" id="PF09814">
    <property type="entry name" value="HECT_2"/>
    <property type="match status" value="1"/>
</dbReference>
<dbReference type="GO" id="GO:0006513">
    <property type="term" value="P:protein monoubiquitination"/>
    <property type="evidence" value="ECO:0007669"/>
    <property type="project" value="TreeGrafter"/>
</dbReference>
<dbReference type="GO" id="GO:0051865">
    <property type="term" value="P:protein autoubiquitination"/>
    <property type="evidence" value="ECO:0007669"/>
    <property type="project" value="TreeGrafter"/>
</dbReference>